<evidence type="ECO:0000256" key="8">
    <source>
        <dbReference type="SAM" id="Phobius"/>
    </source>
</evidence>
<dbReference type="InterPro" id="IPR028362">
    <property type="entry name" value="AlgI"/>
</dbReference>
<evidence type="ECO:0000256" key="1">
    <source>
        <dbReference type="ARBA" id="ARBA00004651"/>
    </source>
</evidence>
<dbReference type="InterPro" id="IPR051085">
    <property type="entry name" value="MB_O-acyltransferase"/>
</dbReference>
<organism evidence="9 10">
    <name type="scientific">Varibaculum cambriense</name>
    <dbReference type="NCBI Taxonomy" id="184870"/>
    <lineage>
        <taxon>Bacteria</taxon>
        <taxon>Bacillati</taxon>
        <taxon>Actinomycetota</taxon>
        <taxon>Actinomycetes</taxon>
        <taxon>Actinomycetales</taxon>
        <taxon>Actinomycetaceae</taxon>
        <taxon>Varibaculum</taxon>
    </lineage>
</organism>
<dbReference type="InterPro" id="IPR004299">
    <property type="entry name" value="MBOAT_fam"/>
</dbReference>
<evidence type="ECO:0000256" key="5">
    <source>
        <dbReference type="ARBA" id="ARBA00022989"/>
    </source>
</evidence>
<feature type="transmembrane region" description="Helical" evidence="8">
    <location>
        <begin position="408"/>
        <end position="428"/>
    </location>
</feature>
<evidence type="ECO:0000256" key="6">
    <source>
        <dbReference type="ARBA" id="ARBA00023136"/>
    </source>
</evidence>
<accession>A0AB34WXG5</accession>
<dbReference type="GO" id="GO:0042121">
    <property type="term" value="P:alginic acid biosynthetic process"/>
    <property type="evidence" value="ECO:0007669"/>
    <property type="project" value="InterPro"/>
</dbReference>
<dbReference type="InterPro" id="IPR024194">
    <property type="entry name" value="Ac/AlaTfrase_AlgI/DltB"/>
</dbReference>
<dbReference type="AlphaFoldDB" id="A0AB34WXG5"/>
<feature type="transmembrane region" description="Helical" evidence="8">
    <location>
        <begin position="313"/>
        <end position="342"/>
    </location>
</feature>
<keyword evidence="4 8" id="KW-0812">Transmembrane</keyword>
<evidence type="ECO:0000256" key="2">
    <source>
        <dbReference type="ARBA" id="ARBA00010323"/>
    </source>
</evidence>
<dbReference type="PIRSF" id="PIRSF016636">
    <property type="entry name" value="AlgI_DltB"/>
    <property type="match status" value="1"/>
</dbReference>
<dbReference type="PANTHER" id="PTHR13285:SF18">
    <property type="entry name" value="PROTEIN-CYSTEINE N-PALMITOYLTRANSFERASE RASP"/>
    <property type="match status" value="1"/>
</dbReference>
<reference evidence="9 10" key="1">
    <citation type="submission" date="2016-01" db="EMBL/GenBank/DDBJ databases">
        <authorList>
            <person name="Mitreva M."/>
            <person name="Pepin K.H."/>
            <person name="Mihindukulasuriya K.A."/>
            <person name="Fulton R."/>
            <person name="Fronick C."/>
            <person name="O'Laughlin M."/>
            <person name="Miner T."/>
            <person name="Herter B."/>
            <person name="Rosa B.A."/>
            <person name="Cordes M."/>
            <person name="Tomlinson C."/>
            <person name="Wollam A."/>
            <person name="Palsikar V.B."/>
            <person name="Mardis E.R."/>
            <person name="Wilson R.K."/>
        </authorList>
    </citation>
    <scope>NUCLEOTIDE SEQUENCE [LARGE SCALE GENOMIC DNA]</scope>
    <source>
        <strain evidence="9 10">DNF00696</strain>
    </source>
</reference>
<feature type="transmembrane region" description="Helical" evidence="8">
    <location>
        <begin position="455"/>
        <end position="477"/>
    </location>
</feature>
<feature type="transmembrane region" description="Helical" evidence="8">
    <location>
        <begin position="383"/>
        <end position="402"/>
    </location>
</feature>
<feature type="transmembrane region" description="Helical" evidence="8">
    <location>
        <begin position="354"/>
        <end position="371"/>
    </location>
</feature>
<dbReference type="GO" id="GO:0005886">
    <property type="term" value="C:plasma membrane"/>
    <property type="evidence" value="ECO:0007669"/>
    <property type="project" value="UniProtKB-SubCell"/>
</dbReference>
<dbReference type="Proteomes" id="UP000070572">
    <property type="component" value="Unassembled WGS sequence"/>
</dbReference>
<evidence type="ECO:0000313" key="9">
    <source>
        <dbReference type="EMBL" id="KXB79682.1"/>
    </source>
</evidence>
<keyword evidence="3 7" id="KW-1003">Cell membrane</keyword>
<proteinExistence type="inferred from homology"/>
<keyword evidence="7" id="KW-0012">Acyltransferase</keyword>
<dbReference type="EMBL" id="LSDN01000023">
    <property type="protein sequence ID" value="KXB79682.1"/>
    <property type="molecule type" value="Genomic_DNA"/>
</dbReference>
<dbReference type="PANTHER" id="PTHR13285">
    <property type="entry name" value="ACYLTRANSFERASE"/>
    <property type="match status" value="1"/>
</dbReference>
<dbReference type="PIRSF" id="PIRSF500217">
    <property type="entry name" value="AlgI"/>
    <property type="match status" value="1"/>
</dbReference>
<comment type="similarity">
    <text evidence="2 7">Belongs to the membrane-bound acyltransferase family.</text>
</comment>
<name>A0AB34WXG5_9ACTO</name>
<gene>
    <name evidence="9" type="ORF">HMPREF1862_01719</name>
</gene>
<keyword evidence="6 7" id="KW-0472">Membrane</keyword>
<protein>
    <submittedName>
        <fullName evidence="9">MBOAT family protein</fullName>
    </submittedName>
</protein>
<comment type="subcellular location">
    <subcellularLocation>
        <location evidence="1">Cell membrane</location>
        <topology evidence="1">Multi-pass membrane protein</topology>
    </subcellularLocation>
</comment>
<evidence type="ECO:0000256" key="4">
    <source>
        <dbReference type="ARBA" id="ARBA00022692"/>
    </source>
</evidence>
<feature type="transmembrane region" description="Helical" evidence="8">
    <location>
        <begin position="47"/>
        <end position="68"/>
    </location>
</feature>
<evidence type="ECO:0000256" key="3">
    <source>
        <dbReference type="ARBA" id="ARBA00022475"/>
    </source>
</evidence>
<evidence type="ECO:0000313" key="10">
    <source>
        <dbReference type="Proteomes" id="UP000070572"/>
    </source>
</evidence>
<dbReference type="Pfam" id="PF03062">
    <property type="entry name" value="MBOAT"/>
    <property type="match status" value="1"/>
</dbReference>
<evidence type="ECO:0000256" key="7">
    <source>
        <dbReference type="PIRNR" id="PIRNR016636"/>
    </source>
</evidence>
<keyword evidence="7" id="KW-0808">Transferase</keyword>
<feature type="transmembrane region" description="Helical" evidence="8">
    <location>
        <begin position="119"/>
        <end position="139"/>
    </location>
</feature>
<keyword evidence="5 8" id="KW-1133">Transmembrane helix</keyword>
<feature type="transmembrane region" description="Helical" evidence="8">
    <location>
        <begin position="151"/>
        <end position="169"/>
    </location>
</feature>
<comment type="caution">
    <text evidence="9">The sequence shown here is derived from an EMBL/GenBank/DDBJ whole genome shotgun (WGS) entry which is preliminary data.</text>
</comment>
<dbReference type="GO" id="GO:0016746">
    <property type="term" value="F:acyltransferase activity"/>
    <property type="evidence" value="ECO:0007669"/>
    <property type="project" value="UniProtKB-KW"/>
</dbReference>
<sequence length="485" mass="53993">MVFSTVLFISFFLPTVFILTLIIPSVRGKNAVLILASLLFYSFGEPIYVLLMLGSCLANWALALALDTRKEDAAPAGRKAILTLALVLNLGVLGFFKYAGMFVGTMDSLLGLDLKIGAVALPIGISFYTFQALSYVIDVYRGKISAARDPFVVMLYISFFPQLIAGPIVRYRHIEEQIAQRSVTLNGVACGMRRFVVGLSKKVIIADSLAVVVDGIYGNQSGEVDFYAAWLAAICYALQIYFDFSGYSDMAIGMAAMFGFRFQENFTYPYISRTMQEFWRRWHISLSTWFLEYLYIPLGGNRKGEARTVINKFTVFLLCGLWHGAAWTFVVWGLIHGIFLMLEEVMPLKKLPHWAGHLYTMFVVVASFVVFRADSFSQALKMYANMFGFNTGSTVGAGSLALSYLDPWTLTIFSIALIAMLPVTQVLAPQAKLWKKIGVTNPSSTFMPAIVDTRVWSLALTLVLLAANLLILAAGGYHPFIYFRF</sequence>
<feature type="transmembrane region" description="Helical" evidence="8">
    <location>
        <begin position="227"/>
        <end position="244"/>
    </location>
</feature>
<feature type="transmembrane region" description="Helical" evidence="8">
    <location>
        <begin position="80"/>
        <end position="99"/>
    </location>
</feature>